<keyword evidence="2" id="KW-0732">Signal</keyword>
<organism evidence="3 4">
    <name type="scientific">Simkania negevensis (strain ATCC VR-1471 / DSM 27360 / Z)</name>
    <dbReference type="NCBI Taxonomy" id="331113"/>
    <lineage>
        <taxon>Bacteria</taxon>
        <taxon>Pseudomonadati</taxon>
        <taxon>Chlamydiota</taxon>
        <taxon>Chlamydiia</taxon>
        <taxon>Parachlamydiales</taxon>
        <taxon>Simkaniaceae</taxon>
        <taxon>Simkania</taxon>
    </lineage>
</organism>
<protein>
    <recommendedName>
        <fullName evidence="5">Bacterial toxin 24 domain-containing protein</fullName>
    </recommendedName>
</protein>
<dbReference type="HOGENOM" id="CLU_539571_0_0_0"/>
<sequence length="537" mass="60094">MKIFRFLLLFCLPAFFLNPIPSYAFESKVYYLETGQELFIPRDEDGLINPWGYFDRRNIFTHLDGYIDHVFGFIDLLTDIDFLESLCDEEAERLIDFVIFIVRFSVPKSRPDLAEKYEQDISELLELMYGDEEYQLSSNYDTYWGFAPAVCYEKPEFILCKKHKEKGGILNQIKRKSKHFGHWCSKHRKPLIAGGVTIGVLAIGALTGGVGGSVAAAVGGALAGAAAMDDVPRYINKPGEVYFYGDPTRYPPPPTYSILQNDHATTPSSRGFQSSEVSASTPVSESNSSLEEIPLVMQEGIEEIRESFTEEPNEKKAKIKEFISYMGHQILDELETYGLEHVVGKDMIDTGHEVIDRAFGTDYAADYTTEVKQQIAALKDAFELDMATGELPPPATTGGAIAKTGAAIGSAVVAQEALVETVLKEKTLTKADTTISNRYIDPRLPKNPNDLLSDPNWMETSHPKAREKGHREFKNIETGEILRFDEGKPGMSGHKGKSHWHRLNPNSVNGDKDKYLNAQDQPVSKDNPESHLYPKEQ</sequence>
<evidence type="ECO:0000256" key="1">
    <source>
        <dbReference type="SAM" id="MobiDB-lite"/>
    </source>
</evidence>
<name>F8L526_SIMNZ</name>
<feature type="signal peptide" evidence="2">
    <location>
        <begin position="1"/>
        <end position="24"/>
    </location>
</feature>
<dbReference type="KEGG" id="sng:SNE_A00290"/>
<dbReference type="AlphaFoldDB" id="F8L526"/>
<dbReference type="RefSeq" id="WP_013942374.1">
    <property type="nucleotide sequence ID" value="NC_015713.1"/>
</dbReference>
<feature type="region of interest" description="Disordered" evidence="1">
    <location>
        <begin position="262"/>
        <end position="290"/>
    </location>
</feature>
<proteinExistence type="predicted"/>
<gene>
    <name evidence="3" type="ordered locus">SNE_A00290</name>
</gene>
<dbReference type="EMBL" id="FR872582">
    <property type="protein sequence ID" value="CCB87907.1"/>
    <property type="molecule type" value="Genomic_DNA"/>
</dbReference>
<evidence type="ECO:0008006" key="5">
    <source>
        <dbReference type="Google" id="ProtNLM"/>
    </source>
</evidence>
<accession>F8L526</accession>
<evidence type="ECO:0000256" key="2">
    <source>
        <dbReference type="SAM" id="SignalP"/>
    </source>
</evidence>
<keyword evidence="4" id="KW-1185">Reference proteome</keyword>
<reference key="1">
    <citation type="journal article" date="2011" name="Mol. Biol. Evol.">
        <title>Unity in variety -- the pan-genome of the Chlamydiae.</title>
        <authorList>
            <person name="Collingro A."/>
            <person name="Tischler P."/>
            <person name="Weinmaier T."/>
            <person name="Penz T."/>
            <person name="Heinz E."/>
            <person name="Brunham R.C."/>
            <person name="Read T.D."/>
            <person name="Bavoil P.M."/>
            <person name="Sachse K."/>
            <person name="Kahane S."/>
            <person name="Friedman M.G."/>
            <person name="Rattei T."/>
            <person name="Myers G.S.A."/>
            <person name="Horn M."/>
        </authorList>
    </citation>
    <scope>NUCLEOTIDE SEQUENCE</scope>
    <source>
        <strain>Z</strain>
    </source>
</reference>
<dbReference type="STRING" id="331113.SNE_A00290"/>
<feature type="compositionally biased region" description="Basic and acidic residues" evidence="1">
    <location>
        <begin position="526"/>
        <end position="537"/>
    </location>
</feature>
<dbReference type="eggNOG" id="COG3409">
    <property type="taxonomic scope" value="Bacteria"/>
</dbReference>
<dbReference type="OrthoDB" id="9816549at2"/>
<reference evidence="3 4" key="2">
    <citation type="journal article" date="2011" name="Mol. Biol. Evol.">
        <title>Unity in variety--the pan-genome of the Chlamydiae.</title>
        <authorList>
            <person name="Collingro A."/>
            <person name="Tischler P."/>
            <person name="Weinmaier T."/>
            <person name="Penz T."/>
            <person name="Heinz E."/>
            <person name="Brunham R.C."/>
            <person name="Read T.D."/>
            <person name="Bavoil P.M."/>
            <person name="Sachse K."/>
            <person name="Kahane S."/>
            <person name="Friedman M.G."/>
            <person name="Rattei T."/>
            <person name="Myers G.S."/>
            <person name="Horn M."/>
        </authorList>
    </citation>
    <scope>NUCLEOTIDE SEQUENCE [LARGE SCALE GENOMIC DNA]</scope>
    <source>
        <strain evidence="4">ATCC VR-1471 / Z</strain>
    </source>
</reference>
<feature type="region of interest" description="Disordered" evidence="1">
    <location>
        <begin position="482"/>
        <end position="537"/>
    </location>
</feature>
<evidence type="ECO:0000313" key="3">
    <source>
        <dbReference type="EMBL" id="CCB87907.1"/>
    </source>
</evidence>
<dbReference type="Proteomes" id="UP000000496">
    <property type="component" value="Chromosome gsn.131"/>
</dbReference>
<feature type="chain" id="PRO_5003374114" description="Bacterial toxin 24 domain-containing protein" evidence="2">
    <location>
        <begin position="25"/>
        <end position="537"/>
    </location>
</feature>
<evidence type="ECO:0000313" key="4">
    <source>
        <dbReference type="Proteomes" id="UP000000496"/>
    </source>
</evidence>